<accession>A0A090IY77</accession>
<reference evidence="2 3" key="1">
    <citation type="submission" date="2014-07" db="EMBL/GenBank/DDBJ databases">
        <authorList>
            <person name="Wibberg Daniel"/>
        </authorList>
    </citation>
    <scope>NUCLEOTIDE SEQUENCE [LARGE SCALE GENOMIC DNA]</scope>
</reference>
<dbReference type="SUPFAM" id="SSF55729">
    <property type="entry name" value="Acyl-CoA N-acyltransferases (Nat)"/>
    <property type="match status" value="1"/>
</dbReference>
<evidence type="ECO:0000313" key="3">
    <source>
        <dbReference type="Proteomes" id="UP000040576"/>
    </source>
</evidence>
<dbReference type="GO" id="GO:1990189">
    <property type="term" value="F:protein N-terminal-serine acetyltransferase activity"/>
    <property type="evidence" value="ECO:0007669"/>
    <property type="project" value="TreeGrafter"/>
</dbReference>
<dbReference type="InterPro" id="IPR000182">
    <property type="entry name" value="GNAT_dom"/>
</dbReference>
<dbReference type="InterPro" id="IPR016181">
    <property type="entry name" value="Acyl_CoA_acyltransferase"/>
</dbReference>
<feature type="domain" description="N-acetyltransferase" evidence="1">
    <location>
        <begin position="10"/>
        <end position="178"/>
    </location>
</feature>
<dbReference type="PROSITE" id="PS51186">
    <property type="entry name" value="GNAT"/>
    <property type="match status" value="1"/>
</dbReference>
<dbReference type="Pfam" id="PF13302">
    <property type="entry name" value="Acetyltransf_3"/>
    <property type="match status" value="1"/>
</dbReference>
<protein>
    <submittedName>
        <fullName evidence="2">Ribosomal-protein-serine N-acetyltransferase</fullName>
    </submittedName>
</protein>
<evidence type="ECO:0000313" key="2">
    <source>
        <dbReference type="EMBL" id="CEE00495.1"/>
    </source>
</evidence>
<dbReference type="Proteomes" id="UP000040576">
    <property type="component" value="Unassembled WGS sequence"/>
</dbReference>
<dbReference type="AlphaFoldDB" id="A0A090IY77"/>
<dbReference type="GO" id="GO:0008999">
    <property type="term" value="F:protein-N-terminal-alanine acetyltransferase activity"/>
    <property type="evidence" value="ECO:0007669"/>
    <property type="project" value="TreeGrafter"/>
</dbReference>
<gene>
    <name evidence="2" type="ORF">BT1A1_0640</name>
</gene>
<dbReference type="PANTHER" id="PTHR43441:SF12">
    <property type="entry name" value="RIBOSOMAL N-ACETYLTRANSFERASE YDAF-RELATED"/>
    <property type="match status" value="1"/>
</dbReference>
<organism evidence="2 3">
    <name type="scientific">Caldibacillus thermoamylovorans</name>
    <dbReference type="NCBI Taxonomy" id="35841"/>
    <lineage>
        <taxon>Bacteria</taxon>
        <taxon>Bacillati</taxon>
        <taxon>Bacillota</taxon>
        <taxon>Bacilli</taxon>
        <taxon>Bacillales</taxon>
        <taxon>Bacillaceae</taxon>
        <taxon>Caldibacillus</taxon>
    </lineage>
</organism>
<dbReference type="Gene3D" id="3.40.630.30">
    <property type="match status" value="1"/>
</dbReference>
<keyword evidence="2" id="KW-0808">Transferase</keyword>
<dbReference type="EMBL" id="CCRF01000022">
    <property type="protein sequence ID" value="CEE00495.1"/>
    <property type="molecule type" value="Genomic_DNA"/>
</dbReference>
<dbReference type="InterPro" id="IPR051908">
    <property type="entry name" value="Ribosomal_N-acetyltransferase"/>
</dbReference>
<proteinExistence type="predicted"/>
<evidence type="ECO:0000259" key="1">
    <source>
        <dbReference type="PROSITE" id="PS51186"/>
    </source>
</evidence>
<sequence>MLIQKIDDEVQLRMFYEDDAEEFFNLIMESKSYLKKWLGWVDHTKTVEDTTQFIKSGHTELIENGGYPTSFAIIYKGKIAGTIGFNEIDKTNKKGFIGYWLGEKFQGKGIMSRAFKSVVDYGFKELKLNRIQVNVAVDNHKSRAIPERFGFKKEGMIRQAEWLYDHYVDHIIYGLLAREWKSF</sequence>
<keyword evidence="3" id="KW-1185">Reference proteome</keyword>
<dbReference type="PANTHER" id="PTHR43441">
    <property type="entry name" value="RIBOSOMAL-PROTEIN-SERINE ACETYLTRANSFERASE"/>
    <property type="match status" value="1"/>
</dbReference>
<dbReference type="GO" id="GO:0005737">
    <property type="term" value="C:cytoplasm"/>
    <property type="evidence" value="ECO:0007669"/>
    <property type="project" value="TreeGrafter"/>
</dbReference>
<dbReference type="RefSeq" id="WP_034768011.1">
    <property type="nucleotide sequence ID" value="NZ_CCRF01000022.1"/>
</dbReference>
<dbReference type="CDD" id="cd04301">
    <property type="entry name" value="NAT_SF"/>
    <property type="match status" value="1"/>
</dbReference>
<name>A0A090IY77_9BACI</name>